<dbReference type="Pfam" id="PF00884">
    <property type="entry name" value="Sulfatase"/>
    <property type="match status" value="1"/>
</dbReference>
<gene>
    <name evidence="5" type="ORF">DJ69_02245</name>
</gene>
<sequence length="482" mass="56008">MPEKPNLIFTFADQLRLQSCGYSDGYADDPEPYTPNIDRLADESADFRNAVSGSPICAPYRSSLFTGKYASSTGMVINELRTMPDPDAIGHVLSEHGYRTAYIGKWHMYGTENIDDDAQEFVPPGPYRLGFDDEWKAYNMNHDYYDGYYYEDEPNQQEVDGYLPHTMTDHAIEFLERASNDDRPFALFVSYGPPHDPWTWDNCPETFAHLFRDEEFPDPPNFADGHARYWHPEWDEEWYRTEWKPDRLRRRQVYAAQTASLDWQIGRLLNTVDDQGVRDETAFVFTSDHGEMFGSHGRIAKNVFYEEAVRVPFLLRLPDVVDPGVRTAPLNTPDIAPTLLGLFGLPVPELMEGTDLSHVAQGEDGPAPEAAFMQGMGHTYQWKDGNEWRAARDERYTYARWLDGQELLFDNVNDTYQLANLVDDPDHRDVYERLSSFVDERMTELNDPFERTTWYRDRWETDRVIVRSATRELPEKYRPDTE</sequence>
<dbReference type="CDD" id="cd16034">
    <property type="entry name" value="sulfatase_like"/>
    <property type="match status" value="1"/>
</dbReference>
<dbReference type="GO" id="GO:0046872">
    <property type="term" value="F:metal ion binding"/>
    <property type="evidence" value="ECO:0007669"/>
    <property type="project" value="UniProtKB-KW"/>
</dbReference>
<dbReference type="SUPFAM" id="SSF53649">
    <property type="entry name" value="Alkaline phosphatase-like"/>
    <property type="match status" value="1"/>
</dbReference>
<dbReference type="InterPro" id="IPR017850">
    <property type="entry name" value="Alkaline_phosphatase_core_sf"/>
</dbReference>
<dbReference type="PANTHER" id="PTHR45953:SF1">
    <property type="entry name" value="IDURONATE 2-SULFATASE"/>
    <property type="match status" value="1"/>
</dbReference>
<dbReference type="OrthoDB" id="3164at2157"/>
<keyword evidence="3" id="KW-0378">Hydrolase</keyword>
<comment type="caution">
    <text evidence="5">The sequence shown here is derived from an EMBL/GenBank/DDBJ whole genome shotgun (WGS) entry which is preliminary data.</text>
</comment>
<evidence type="ECO:0000256" key="1">
    <source>
        <dbReference type="ARBA" id="ARBA00008779"/>
    </source>
</evidence>
<accession>A0A2G1WMI1</accession>
<evidence type="ECO:0000259" key="4">
    <source>
        <dbReference type="Pfam" id="PF00884"/>
    </source>
</evidence>
<dbReference type="PANTHER" id="PTHR45953">
    <property type="entry name" value="IDURONATE 2-SULFATASE"/>
    <property type="match status" value="1"/>
</dbReference>
<reference evidence="5 6" key="1">
    <citation type="journal article" date="2014" name="Front. Microbiol.">
        <title>Population and genomic analysis of the genus Halorubrum.</title>
        <authorList>
            <person name="Fullmer M.S."/>
            <person name="Soucy S.M."/>
            <person name="Swithers K.S."/>
            <person name="Makkay A.M."/>
            <person name="Wheeler R."/>
            <person name="Ventosa A."/>
            <person name="Gogarten J.P."/>
            <person name="Papke R.T."/>
        </authorList>
    </citation>
    <scope>NUCLEOTIDE SEQUENCE [LARGE SCALE GENOMIC DNA]</scope>
    <source>
        <strain evidence="5 6">C49</strain>
    </source>
</reference>
<dbReference type="PROSITE" id="PS00149">
    <property type="entry name" value="SULFATASE_2"/>
    <property type="match status" value="1"/>
</dbReference>
<keyword evidence="2" id="KW-0479">Metal-binding</keyword>
<organism evidence="5 6">
    <name type="scientific">Halorubrum persicum</name>
    <dbReference type="NCBI Taxonomy" id="1383844"/>
    <lineage>
        <taxon>Archaea</taxon>
        <taxon>Methanobacteriati</taxon>
        <taxon>Methanobacteriota</taxon>
        <taxon>Stenosarchaea group</taxon>
        <taxon>Halobacteria</taxon>
        <taxon>Halobacteriales</taxon>
        <taxon>Haloferacaceae</taxon>
        <taxon>Halorubrum</taxon>
    </lineage>
</organism>
<evidence type="ECO:0000256" key="3">
    <source>
        <dbReference type="ARBA" id="ARBA00022801"/>
    </source>
</evidence>
<name>A0A2G1WMI1_9EURY</name>
<dbReference type="RefSeq" id="WP_099254125.1">
    <property type="nucleotide sequence ID" value="NZ_NHOA01000016.1"/>
</dbReference>
<dbReference type="GO" id="GO:0005737">
    <property type="term" value="C:cytoplasm"/>
    <property type="evidence" value="ECO:0007669"/>
    <property type="project" value="TreeGrafter"/>
</dbReference>
<evidence type="ECO:0000256" key="2">
    <source>
        <dbReference type="ARBA" id="ARBA00022723"/>
    </source>
</evidence>
<dbReference type="Gene3D" id="3.40.720.10">
    <property type="entry name" value="Alkaline Phosphatase, subunit A"/>
    <property type="match status" value="1"/>
</dbReference>
<dbReference type="EMBL" id="NHOA01000016">
    <property type="protein sequence ID" value="PHQ40155.1"/>
    <property type="molecule type" value="Genomic_DNA"/>
</dbReference>
<dbReference type="InterPro" id="IPR024607">
    <property type="entry name" value="Sulfatase_CS"/>
</dbReference>
<dbReference type="AlphaFoldDB" id="A0A2G1WMI1"/>
<feature type="domain" description="Sulfatase N-terminal" evidence="4">
    <location>
        <begin position="5"/>
        <end position="344"/>
    </location>
</feature>
<dbReference type="InterPro" id="IPR000917">
    <property type="entry name" value="Sulfatase_N"/>
</dbReference>
<keyword evidence="6" id="KW-1185">Reference proteome</keyword>
<evidence type="ECO:0000313" key="6">
    <source>
        <dbReference type="Proteomes" id="UP000222824"/>
    </source>
</evidence>
<protein>
    <recommendedName>
        <fullName evidence="4">Sulfatase N-terminal domain-containing protein</fullName>
    </recommendedName>
</protein>
<evidence type="ECO:0000313" key="5">
    <source>
        <dbReference type="EMBL" id="PHQ40155.1"/>
    </source>
</evidence>
<comment type="similarity">
    <text evidence="1">Belongs to the sulfatase family.</text>
</comment>
<dbReference type="GO" id="GO:0008484">
    <property type="term" value="F:sulfuric ester hydrolase activity"/>
    <property type="evidence" value="ECO:0007669"/>
    <property type="project" value="TreeGrafter"/>
</dbReference>
<proteinExistence type="inferred from homology"/>
<dbReference type="Proteomes" id="UP000222824">
    <property type="component" value="Unassembled WGS sequence"/>
</dbReference>